<evidence type="ECO:0000313" key="1">
    <source>
        <dbReference type="EMBL" id="KAI0043468.1"/>
    </source>
</evidence>
<protein>
    <submittedName>
        <fullName evidence="1">P-loop containing nucleoside triphosphate hydrolase protein</fullName>
    </submittedName>
</protein>
<dbReference type="EMBL" id="MU276017">
    <property type="protein sequence ID" value="KAI0043468.1"/>
    <property type="molecule type" value="Genomic_DNA"/>
</dbReference>
<comment type="caution">
    <text evidence="1">The sequence shown here is derived from an EMBL/GenBank/DDBJ whole genome shotgun (WGS) entry which is preliminary data.</text>
</comment>
<keyword evidence="1" id="KW-0378">Hydrolase</keyword>
<dbReference type="Proteomes" id="UP000814033">
    <property type="component" value="Unassembled WGS sequence"/>
</dbReference>
<evidence type="ECO:0000313" key="2">
    <source>
        <dbReference type="Proteomes" id="UP000814033"/>
    </source>
</evidence>
<keyword evidence="2" id="KW-1185">Reference proteome</keyword>
<name>A0ACB8RH90_9AGAM</name>
<gene>
    <name evidence="1" type="ORF">FA95DRAFT_1630423</name>
</gene>
<accession>A0ACB8RH90</accession>
<organism evidence="1 2">
    <name type="scientific">Auriscalpium vulgare</name>
    <dbReference type="NCBI Taxonomy" id="40419"/>
    <lineage>
        <taxon>Eukaryota</taxon>
        <taxon>Fungi</taxon>
        <taxon>Dikarya</taxon>
        <taxon>Basidiomycota</taxon>
        <taxon>Agaricomycotina</taxon>
        <taxon>Agaricomycetes</taxon>
        <taxon>Russulales</taxon>
        <taxon>Auriscalpiaceae</taxon>
        <taxon>Auriscalpium</taxon>
    </lineage>
</organism>
<reference evidence="1" key="1">
    <citation type="submission" date="2021-02" db="EMBL/GenBank/DDBJ databases">
        <authorList>
            <consortium name="DOE Joint Genome Institute"/>
            <person name="Ahrendt S."/>
            <person name="Looney B.P."/>
            <person name="Miyauchi S."/>
            <person name="Morin E."/>
            <person name="Drula E."/>
            <person name="Courty P.E."/>
            <person name="Chicoki N."/>
            <person name="Fauchery L."/>
            <person name="Kohler A."/>
            <person name="Kuo A."/>
            <person name="Labutti K."/>
            <person name="Pangilinan J."/>
            <person name="Lipzen A."/>
            <person name="Riley R."/>
            <person name="Andreopoulos W."/>
            <person name="He G."/>
            <person name="Johnson J."/>
            <person name="Barry K.W."/>
            <person name="Grigoriev I.V."/>
            <person name="Nagy L."/>
            <person name="Hibbett D."/>
            <person name="Henrissat B."/>
            <person name="Matheny P.B."/>
            <person name="Labbe J."/>
            <person name="Martin F."/>
        </authorList>
    </citation>
    <scope>NUCLEOTIDE SEQUENCE</scope>
    <source>
        <strain evidence="1">FP105234-sp</strain>
    </source>
</reference>
<reference evidence="1" key="2">
    <citation type="journal article" date="2022" name="New Phytol.">
        <title>Evolutionary transition to the ectomycorrhizal habit in the genomes of a hyperdiverse lineage of mushroom-forming fungi.</title>
        <authorList>
            <person name="Looney B."/>
            <person name="Miyauchi S."/>
            <person name="Morin E."/>
            <person name="Drula E."/>
            <person name="Courty P.E."/>
            <person name="Kohler A."/>
            <person name="Kuo A."/>
            <person name="LaButti K."/>
            <person name="Pangilinan J."/>
            <person name="Lipzen A."/>
            <person name="Riley R."/>
            <person name="Andreopoulos W."/>
            <person name="He G."/>
            <person name="Johnson J."/>
            <person name="Nolan M."/>
            <person name="Tritt A."/>
            <person name="Barry K.W."/>
            <person name="Grigoriev I.V."/>
            <person name="Nagy L.G."/>
            <person name="Hibbett D."/>
            <person name="Henrissat B."/>
            <person name="Matheny P.B."/>
            <person name="Labbe J."/>
            <person name="Martin F.M."/>
        </authorList>
    </citation>
    <scope>NUCLEOTIDE SEQUENCE</scope>
    <source>
        <strain evidence="1">FP105234-sp</strain>
    </source>
</reference>
<sequence>MAPSASKQKRLAEKAAKQSAKANGSTDPSASTPSGSVNGGSSVGTPLTSMSAATSQEDLTSMAKLQIATERSAAGVLVSDSKGRDIKIDSFTLSFHGRLLIENAEIALNYGQRYGLLGENGSGKSTFLQSIAEQDIQLPEHIDIYLVRGEAEPSDVNALDFIVASAKAKVARLEARIEELSIADVVDDLGLEAAYEELEELDPNTFEAKAGSILHGLGFSTTMMKKPTKDMSGGWRMRVALARALFVKPHLLLLDEPTNHLDLGAVVWLEAYLSTYNHILVITSHSQDFMDSVCTNIMDLTHKKKLTYYTGNYTTYVRTKSENEVNQMKAYQKQQDEIAHIKKFIASAGTYANLVKQAKSKQKIIDKMEAAGLIEKIEIPKPLNFRFEDIRKLPPPILAFDEVAFSYSGKKQDYLYEKLSFGIDMDSCVAILGANGAGKSTLLNLITGALQPVEGTVSKHASLKLAKYSQHSADQLPYDQSPLEYFQQIFAQKFPEKDLQAWRAQLGRFGLSGAHQTAPIRQLSDGLRNRVVFSQLSMEHPHILLLDEPTNHLDMTSIDALARAIKDFEGGVVIVSHDFRLISQVAEELWEVADHTIKNLTREGITIVDYKRNLAKASMAAIEKAKLVSKTTGKSKV</sequence>
<proteinExistence type="predicted"/>